<feature type="compositionally biased region" description="Pro residues" evidence="1">
    <location>
        <begin position="73"/>
        <end position="88"/>
    </location>
</feature>
<feature type="compositionally biased region" description="Low complexity" evidence="1">
    <location>
        <begin position="363"/>
        <end position="378"/>
    </location>
</feature>
<gene>
    <name evidence="2" type="ORF">STRCI_003684</name>
</gene>
<feature type="compositionally biased region" description="Low complexity" evidence="1">
    <location>
        <begin position="492"/>
        <end position="502"/>
    </location>
</feature>
<feature type="region of interest" description="Disordered" evidence="1">
    <location>
        <begin position="1"/>
        <end position="326"/>
    </location>
</feature>
<organism evidence="2 3">
    <name type="scientific">Streptomyces cinnabarinus</name>
    <dbReference type="NCBI Taxonomy" id="67287"/>
    <lineage>
        <taxon>Bacteria</taxon>
        <taxon>Bacillati</taxon>
        <taxon>Actinomycetota</taxon>
        <taxon>Actinomycetes</taxon>
        <taxon>Kitasatosporales</taxon>
        <taxon>Streptomycetaceae</taxon>
        <taxon>Streptomyces</taxon>
    </lineage>
</organism>
<reference evidence="2" key="1">
    <citation type="submission" date="2022-12" db="EMBL/GenBank/DDBJ databases">
        <authorList>
            <person name="Ruckert C."/>
            <person name="Busche T."/>
            <person name="Kalinowski J."/>
            <person name="Wittmann C."/>
        </authorList>
    </citation>
    <scope>NUCLEOTIDE SEQUENCE</scope>
    <source>
        <strain evidence="2">DSM 40467</strain>
    </source>
</reference>
<dbReference type="EMBL" id="CP114413">
    <property type="protein sequence ID" value="WAZ22431.1"/>
    <property type="molecule type" value="Genomic_DNA"/>
</dbReference>
<evidence type="ECO:0000313" key="2">
    <source>
        <dbReference type="EMBL" id="WAZ22431.1"/>
    </source>
</evidence>
<name>A0ABY7KHL0_9ACTN</name>
<keyword evidence="3" id="KW-1185">Reference proteome</keyword>
<proteinExistence type="predicted"/>
<feature type="region of interest" description="Disordered" evidence="1">
    <location>
        <begin position="485"/>
        <end position="509"/>
    </location>
</feature>
<sequence length="534" mass="54088">MTQSGQGEEPSARPAREGIVLPSDGGEPLLPGMTGSPVGPQHPVQPTPPPAPAAPSGGQAWSGSWGPEQHQPPAAPPPAQGWTPPPAQPWSSGEQPAAAWGTPDATSQPLPPETPAQYYGTPAQGYAPQNAGAVPPAASYGADALPPAASYGTDALPQAAAHGADALPPAAPYGGSGEFPAAASYGDDGATQYIPPVVDDGATQYIPPVGGGALPPEVNPETPGESTTVLGRVPRSAAPGPDADATQLIPPVPAGGGERQPPAEFDNLFRSEPGGEPPAASTQQMPRFQQPQPQPSYGGGDRQPQFIPRRETHDDEPRRGSGRTGSRVPLFAAVGVGIAVLGIGAGAMMGAGGGDEDDNKTVAATAPASQSASASPSPSVDPVKAQAVELDKLLAVSGNSRTMVINAVADVKACTNLGQAAKDLRDAAKQRNDLVTKLGTLAVDKLPQNTELTAALTKAWQASASADNHYATWADQVAQRRGKLCKKGQAGGTPQTQAGNQASVTASTEKTKAAGLWNSIAKTHALTERQPTQL</sequence>
<feature type="compositionally biased region" description="Pro residues" evidence="1">
    <location>
        <begin position="43"/>
        <end position="53"/>
    </location>
</feature>
<evidence type="ECO:0000256" key="1">
    <source>
        <dbReference type="SAM" id="MobiDB-lite"/>
    </source>
</evidence>
<feature type="compositionally biased region" description="Low complexity" evidence="1">
    <location>
        <begin position="54"/>
        <end position="72"/>
    </location>
</feature>
<protein>
    <submittedName>
        <fullName evidence="2">Uncharacterized protein</fullName>
    </submittedName>
</protein>
<dbReference type="RefSeq" id="WP_269660050.1">
    <property type="nucleotide sequence ID" value="NZ_CP114413.1"/>
</dbReference>
<feature type="compositionally biased region" description="Low complexity" evidence="1">
    <location>
        <begin position="154"/>
        <end position="168"/>
    </location>
</feature>
<feature type="region of interest" description="Disordered" evidence="1">
    <location>
        <begin position="356"/>
        <end position="381"/>
    </location>
</feature>
<dbReference type="Proteomes" id="UP001164439">
    <property type="component" value="Chromosome"/>
</dbReference>
<accession>A0ABY7KHL0</accession>
<evidence type="ECO:0000313" key="3">
    <source>
        <dbReference type="Proteomes" id="UP001164439"/>
    </source>
</evidence>
<feature type="compositionally biased region" description="Basic and acidic residues" evidence="1">
    <location>
        <begin position="308"/>
        <end position="319"/>
    </location>
</feature>